<proteinExistence type="predicted"/>
<dbReference type="EMBL" id="UINC01081062">
    <property type="protein sequence ID" value="SVC24577.1"/>
    <property type="molecule type" value="Genomic_DNA"/>
</dbReference>
<dbReference type="InterPro" id="IPR025103">
    <property type="entry name" value="DUF4011"/>
</dbReference>
<reference evidence="1" key="1">
    <citation type="submission" date="2018-05" db="EMBL/GenBank/DDBJ databases">
        <authorList>
            <person name="Lanie J.A."/>
            <person name="Ng W.-L."/>
            <person name="Kazmierczak K.M."/>
            <person name="Andrzejewski T.M."/>
            <person name="Davidsen T.M."/>
            <person name="Wayne K.J."/>
            <person name="Tettelin H."/>
            <person name="Glass J.I."/>
            <person name="Rusch D."/>
            <person name="Podicherti R."/>
            <person name="Tsui H.-C.T."/>
            <person name="Winkler M.E."/>
        </authorList>
    </citation>
    <scope>NUCLEOTIDE SEQUENCE</scope>
</reference>
<organism evidence="1">
    <name type="scientific">marine metagenome</name>
    <dbReference type="NCBI Taxonomy" id="408172"/>
    <lineage>
        <taxon>unclassified sequences</taxon>
        <taxon>metagenomes</taxon>
        <taxon>ecological metagenomes</taxon>
    </lineage>
</organism>
<dbReference type="AlphaFoldDB" id="A0A382KNS6"/>
<name>A0A382KNS6_9ZZZZ</name>
<evidence type="ECO:0008006" key="2">
    <source>
        <dbReference type="Google" id="ProtNLM"/>
    </source>
</evidence>
<sequence>MENNSLEAVRNKLLDLSNRNSLLNYRHPKVGCVRVIDELPDQINDILSNKKSFSFLPVPQPTEKELLENGFIKVDPETGEITYEEDLTPEKWANKLGLITSYDLPVQTGAEVEEKHKDTYLQTLLYAPDLEARLRKIYRKSETAIQESGTNILYLSLGFLEWYESSDSDVKHFAPIFTLPVNLKRNKFGRGNGASGYELTLKDESLLTNITLREKLASFDLNLPEIKDETTPEGYFKKINQTIIRHKPRWRIRRQASLIML</sequence>
<dbReference type="Pfam" id="PF13195">
    <property type="entry name" value="DUF4011"/>
    <property type="match status" value="1"/>
</dbReference>
<protein>
    <recommendedName>
        <fullName evidence="2">DUF4011 domain-containing protein</fullName>
    </recommendedName>
</protein>
<gene>
    <name evidence="1" type="ORF">METZ01_LOCUS277431</name>
</gene>
<evidence type="ECO:0000313" key="1">
    <source>
        <dbReference type="EMBL" id="SVC24577.1"/>
    </source>
</evidence>
<accession>A0A382KNS6</accession>
<feature type="non-terminal residue" evidence="1">
    <location>
        <position position="261"/>
    </location>
</feature>